<feature type="compositionally biased region" description="Polar residues" evidence="1">
    <location>
        <begin position="1431"/>
        <end position="1457"/>
    </location>
</feature>
<feature type="compositionally biased region" description="Basic and acidic residues" evidence="1">
    <location>
        <begin position="1862"/>
        <end position="1876"/>
    </location>
</feature>
<feature type="compositionally biased region" description="Basic and acidic residues" evidence="1">
    <location>
        <begin position="381"/>
        <end position="390"/>
    </location>
</feature>
<feature type="compositionally biased region" description="Low complexity" evidence="1">
    <location>
        <begin position="24"/>
        <end position="39"/>
    </location>
</feature>
<dbReference type="InterPro" id="IPR051195">
    <property type="entry name" value="Fungal_stress_NST1"/>
</dbReference>
<feature type="compositionally biased region" description="Polar residues" evidence="1">
    <location>
        <begin position="186"/>
        <end position="197"/>
    </location>
</feature>
<feature type="region of interest" description="Disordered" evidence="1">
    <location>
        <begin position="1857"/>
        <end position="1877"/>
    </location>
</feature>
<feature type="region of interest" description="Disordered" evidence="1">
    <location>
        <begin position="923"/>
        <end position="960"/>
    </location>
</feature>
<feature type="compositionally biased region" description="Basic and acidic residues" evidence="1">
    <location>
        <begin position="1476"/>
        <end position="1487"/>
    </location>
</feature>
<feature type="compositionally biased region" description="Basic and acidic residues" evidence="1">
    <location>
        <begin position="354"/>
        <end position="374"/>
    </location>
</feature>
<feature type="compositionally biased region" description="Low complexity" evidence="1">
    <location>
        <begin position="2266"/>
        <end position="2283"/>
    </location>
</feature>
<dbReference type="OMA" id="HFPCFEM"/>
<feature type="region of interest" description="Disordered" evidence="1">
    <location>
        <begin position="2174"/>
        <end position="2362"/>
    </location>
</feature>
<feature type="compositionally biased region" description="Basic and acidic residues" evidence="1">
    <location>
        <begin position="1596"/>
        <end position="1614"/>
    </location>
</feature>
<feature type="compositionally biased region" description="Polar residues" evidence="1">
    <location>
        <begin position="1709"/>
        <end position="1720"/>
    </location>
</feature>
<feature type="region of interest" description="Disordered" evidence="1">
    <location>
        <begin position="1302"/>
        <end position="1326"/>
    </location>
</feature>
<feature type="region of interest" description="Disordered" evidence="1">
    <location>
        <begin position="1416"/>
        <end position="1547"/>
    </location>
</feature>
<reference evidence="2" key="1">
    <citation type="submission" date="2021-01" db="UniProtKB">
        <authorList>
            <consortium name="EnsemblPlants"/>
        </authorList>
    </citation>
    <scope>IDENTIFICATION</scope>
</reference>
<feature type="compositionally biased region" description="Basic and acidic residues" evidence="1">
    <location>
        <begin position="1529"/>
        <end position="1539"/>
    </location>
</feature>
<feature type="compositionally biased region" description="Basic residues" evidence="1">
    <location>
        <begin position="1616"/>
        <end position="1625"/>
    </location>
</feature>
<feature type="region of interest" description="Disordered" evidence="1">
    <location>
        <begin position="1996"/>
        <end position="2032"/>
    </location>
</feature>
<sequence>MANHGAGNRFVSVNLNKSYGKLSGPGISSSYGGSRVRQGGQVGGGGGMVVLSRPRSSQKIGQKLSVPSPVNLPSMRKEHEKFDSSGAGSGSAGGAAGSSSRPSSAGMGWTKPAAIILQEKEKSSEASSDVVGGTLSSVDGASRGAGVYMPPARSGSTADVTGSAQAKVVSPVERVAILRGEDFPSLHTSLSTGSGQAHKQKDGPYQKSKQLSGEKLSGDHRDDITTGDVDVHPQGYTSQHSVGNELFGTDGGSERLGGPRSTEDARKQDNYIHVSLPEVRLNPRSDWADDERDTGHVLADRSRIHGSQKDEGYWDRDFDLPRGSVMPPKPAPNVFNKWGQRDGEAGKMTSSEVFKADPQSRDARPASKEGREHNSWNNSESHGRDGRDISSWRTSSASVIRAKPQGTLNSGNSFGAEPFNMKREMSDDNRFVAPLSHDRKNTSSMDGGRHRWNSTVEATGTQGADRVGGEQFQKFRSNNYQNGSPAKSNFSLGGKGLSVNDPILNFSKVKKPLLKSDDLSLEDPFTASGFDGRDLFSGGLMSVVKRKKDVPKLTEFHDSARESFEAELERVQKMQEQERQRAIEEQERAMERARREEEERFQLAREQEERQRRLEEEAREASWRAEQERLEAIRKAEELRVAREEEKQRMLMEEERSKQAAKQKLLELEEKIARRQAEATKKDTSYAGDGTSGPGKEKETSRAADLSDWEDGERMVERITTSASSDSSGLNRFVESGSRPHSFADNALLTGRGKSVNSWKRDAYENEGSSNFILHNHGNDHRSPGRDVSFHAKKSLPRKDVYGGSGFMYPYNYAKSGVLDTDVNDPFYQRGQRWKFPGERDHYDSNHEIDPEANESFTENLGNAGWGGNHHAHSIYRERPYQNPESGEVYSYSRSRYSVRQPRVLPPPTISSLNRTLNREVEKHGLSTSLDRVVDSNHVRDPTSRSGYDSARQEKLEDPEMVTFHPCHTAMRDQLLESNNSIRCDSQSSLSVTSPPSSPTHLSHEDLDDSRGTPDSSATADAKGMRPSSSDPVMRTGSFFTAVDDGEWFSESHENLQEQEVYDEGGEYQEGGEVHVEDEDIDLNEEFEALNIEEKDSPQVSENLILGFNEGVEVGMPSDESESSLNEKSRFSAPQSVDPMQGDDGLVGTRSATEMQMTEDLAGDLAVQSNVDPPTSLGSGEATFGSSQPLPAMAAPSPVSRPVPASMPAVPNCPEVPFKLQFGLFSGPSLIPSPVPSIQIGSIQMPLHLHPQVGSSLSHQSGPLFQFGQLSYASPISQGSLPMAPQTISFVQPSVPGPFANHSPIGPTLVQPLPDSSQSQNADNREALVKNEESFSQNNMGLDMNSNSLQVRGEEGRDVVKSIENDNRLGLDAKVDGHLEHVSAPSVPTSSAGGGHLQSRVVVPQHLSRERVMIRSKAPGPTISGGRGRENFSTGRSFGPRSSNVASASPHFETSGSYRKPQRNGHRGENPVQENAGRRFPEMDDKINFGPKGARTSSKNGSRRGAFLGKLAKQNNESDWKVSSPKDITSGRKDDKGIAEESSIVGHDISRAGEGRLKRNIEDGIDAPLQSGLVRVYEQPGIEVPSDEDDFIEVRSKRQMLNDRREQREKDMAKSRLTKNLRKPRPTQNARAPRNDNKTQLSLGRAPSNEGQSILIASEERSRVNAEISAGFNAISVSQPLAPIGTPSAHSDGRFDTRSRATKPVQESGVASTGGNSVGQELTYENKSNAIENVEVSLGPWNNAWVNQQVMPLTQSQLDDAMNPVRLDGHDSSSGNPTGSVGVPAPPSSNMLKDKSFSSAASPISSLLAGEKIQFGAVTSPTIIPPSSRAVSQGIGSLGSGRSDQVSHELDASKNVGPLFNENEKLPKEPSSHMELSESDAEAAASAVAVAAITADDVLGTVASHSFSGSEGFGRGTDDGTNNDQKSRGQSRTEESLSVSLPADLSIETPPISLWQPLQSPQNVSNHMLSHFSGGHPSHFPFFEMNPMVGGPVFAFGPHDDASGSQTQPQKNNSAVSGPLGPWQQPQSAADSYYGHPAGFTAPFIPQQGGIPGAPGPPHMVVYNHFAPVGQFGQVGLSFMGTTYIPSGKKPDWKHNPTSSAMSVGEENSAGMNSGQQHPHGMPTPIQNLVPGPSLLPMAPLAMFDVSPYHQASDMAGQARWSHVAPPHLHSMPPLLPLQPQPEGSFMHSQLNNGPLPDKSIAPSPGLIGRFPDPQTAAGNYPAPSGAPAPQFPTELGLVEPSGSAPFDPTAIKASSKSGDITTDAGTTGSSQSGGSSQNMNSGAVGLSHQMKHGHSTGYSYHRGGSSRQRNGTGSSNNNEWPHRRAGYHSKNQSSNTEKGFYPSKVKQIYVPKQPANSTSST</sequence>
<feature type="compositionally biased region" description="Basic and acidic residues" evidence="1">
    <location>
        <begin position="932"/>
        <end position="943"/>
    </location>
</feature>
<dbReference type="PANTHER" id="PTHR31780">
    <property type="entry name" value="STRESS RESPONSE PROTEIN NST1-RELATED"/>
    <property type="match status" value="1"/>
</dbReference>
<feature type="compositionally biased region" description="Polar residues" evidence="1">
    <location>
        <begin position="2306"/>
        <end position="2320"/>
    </location>
</feature>
<keyword evidence="3" id="KW-1185">Reference proteome</keyword>
<feature type="compositionally biased region" description="Low complexity" evidence="1">
    <location>
        <begin position="986"/>
        <end position="1001"/>
    </location>
</feature>
<dbReference type="Gramene" id="Kaladp0028s0065.1.v1.1">
    <property type="protein sequence ID" value="Kaladp0028s0065.1.v1.1"/>
    <property type="gene ID" value="Kaladp0028s0065.v1.1"/>
</dbReference>
<feature type="compositionally biased region" description="Low complexity" evidence="1">
    <location>
        <begin position="97"/>
        <end position="108"/>
    </location>
</feature>
<evidence type="ECO:0000313" key="3">
    <source>
        <dbReference type="Proteomes" id="UP000594263"/>
    </source>
</evidence>
<evidence type="ECO:0000256" key="1">
    <source>
        <dbReference type="SAM" id="MobiDB-lite"/>
    </source>
</evidence>
<feature type="compositionally biased region" description="Polar residues" evidence="1">
    <location>
        <begin position="2253"/>
        <end position="2265"/>
    </location>
</feature>
<feature type="compositionally biased region" description="Polar residues" evidence="1">
    <location>
        <begin position="154"/>
        <end position="164"/>
    </location>
</feature>
<feature type="region of interest" description="Disordered" evidence="1">
    <location>
        <begin position="1763"/>
        <end position="1796"/>
    </location>
</feature>
<feature type="region of interest" description="Disordered" evidence="1">
    <location>
        <begin position="2090"/>
        <end position="2118"/>
    </location>
</feature>
<feature type="region of interest" description="Disordered" evidence="1">
    <location>
        <begin position="24"/>
        <end position="414"/>
    </location>
</feature>
<feature type="compositionally biased region" description="Basic and acidic residues" evidence="1">
    <location>
        <begin position="1002"/>
        <end position="1012"/>
    </location>
</feature>
<feature type="region of interest" description="Disordered" evidence="1">
    <location>
        <begin position="1168"/>
        <end position="1200"/>
    </location>
</feature>
<feature type="compositionally biased region" description="Polar residues" evidence="1">
    <location>
        <begin position="719"/>
        <end position="730"/>
    </location>
</feature>
<dbReference type="CDD" id="cd22249">
    <property type="entry name" value="UDM1_RNF168_RNF169-like"/>
    <property type="match status" value="1"/>
</dbReference>
<feature type="region of interest" description="Disordered" evidence="1">
    <location>
        <begin position="676"/>
        <end position="746"/>
    </location>
</feature>
<accession>A0A7N0T9F5</accession>
<feature type="compositionally biased region" description="Low complexity" evidence="1">
    <location>
        <begin position="1191"/>
        <end position="1200"/>
    </location>
</feature>
<feature type="region of interest" description="Disordered" evidence="1">
    <location>
        <begin position="984"/>
        <end position="1037"/>
    </location>
</feature>
<feature type="compositionally biased region" description="Basic and acidic residues" evidence="1">
    <location>
        <begin position="281"/>
        <end position="320"/>
    </location>
</feature>
<name>A0A7N0T9F5_KALFE</name>
<dbReference type="PANTHER" id="PTHR31780:SF10">
    <property type="entry name" value="LD36051P"/>
    <property type="match status" value="1"/>
</dbReference>
<feature type="region of interest" description="Disordered" evidence="1">
    <location>
        <begin position="1683"/>
        <end position="1720"/>
    </location>
</feature>
<dbReference type="EnsemblPlants" id="Kaladp0028s0065.1.v1.1">
    <property type="protein sequence ID" value="Kaladp0028s0065.1.v1.1"/>
    <property type="gene ID" value="Kaladp0028s0065.v1.1"/>
</dbReference>
<feature type="compositionally biased region" description="Polar residues" evidence="1">
    <location>
        <begin position="1168"/>
        <end position="1189"/>
    </location>
</feature>
<evidence type="ECO:0000313" key="2">
    <source>
        <dbReference type="EnsemblPlants" id="Kaladp0028s0065.1.v1.1"/>
    </source>
</evidence>
<feature type="region of interest" description="Disordered" evidence="1">
    <location>
        <begin position="602"/>
        <end position="625"/>
    </location>
</feature>
<feature type="region of interest" description="Disordered" evidence="1">
    <location>
        <begin position="1596"/>
        <end position="1652"/>
    </location>
</feature>
<protein>
    <submittedName>
        <fullName evidence="2">Uncharacterized protein</fullName>
    </submittedName>
</protein>
<dbReference type="Proteomes" id="UP000594263">
    <property type="component" value="Unplaced"/>
</dbReference>
<feature type="compositionally biased region" description="Basic and acidic residues" evidence="1">
    <location>
        <begin position="1925"/>
        <end position="1935"/>
    </location>
</feature>
<proteinExistence type="predicted"/>
<feature type="compositionally biased region" description="Gly residues" evidence="1">
    <location>
        <begin position="87"/>
        <end position="96"/>
    </location>
</feature>
<feature type="compositionally biased region" description="Basic and acidic residues" evidence="1">
    <location>
        <begin position="261"/>
        <end position="270"/>
    </location>
</feature>
<feature type="compositionally biased region" description="Polar residues" evidence="1">
    <location>
        <begin position="2003"/>
        <end position="2016"/>
    </location>
</feature>
<organism evidence="2 3">
    <name type="scientific">Kalanchoe fedtschenkoi</name>
    <name type="common">Lavender scallops</name>
    <name type="synonym">South American air plant</name>
    <dbReference type="NCBI Taxonomy" id="63787"/>
    <lineage>
        <taxon>Eukaryota</taxon>
        <taxon>Viridiplantae</taxon>
        <taxon>Streptophyta</taxon>
        <taxon>Embryophyta</taxon>
        <taxon>Tracheophyta</taxon>
        <taxon>Spermatophyta</taxon>
        <taxon>Magnoliopsida</taxon>
        <taxon>eudicotyledons</taxon>
        <taxon>Gunneridae</taxon>
        <taxon>Pentapetalae</taxon>
        <taxon>Saxifragales</taxon>
        <taxon>Crassulaceae</taxon>
        <taxon>Kalanchoe</taxon>
    </lineage>
</organism>
<feature type="region of interest" description="Disordered" evidence="1">
    <location>
        <begin position="1114"/>
        <end position="1147"/>
    </location>
</feature>
<feature type="region of interest" description="Disordered" evidence="1">
    <location>
        <begin position="1906"/>
        <end position="1938"/>
    </location>
</feature>